<dbReference type="InterPro" id="IPR021251">
    <property type="entry name" value="DUF2793"/>
</dbReference>
<feature type="domain" description="Major tropism determinant N-terminal" evidence="1">
    <location>
        <begin position="5"/>
        <end position="41"/>
    </location>
</feature>
<protein>
    <recommendedName>
        <fullName evidence="1">Major tropism determinant N-terminal domain-containing protein</fullName>
    </recommendedName>
</protein>
<dbReference type="Gene3D" id="2.10.10.30">
    <property type="match status" value="1"/>
</dbReference>
<dbReference type="KEGG" id="pdh:B9T62_28235"/>
<proteinExistence type="predicted"/>
<dbReference type="AlphaFoldDB" id="A0A2Z2KLI7"/>
<evidence type="ECO:0000259" key="1">
    <source>
        <dbReference type="Pfam" id="PF18454"/>
    </source>
</evidence>
<dbReference type="InterPro" id="IPR041352">
    <property type="entry name" value="Mtd_N"/>
</dbReference>
<keyword evidence="3" id="KW-1185">Reference proteome</keyword>
<reference evidence="2 3" key="1">
    <citation type="submission" date="2017-06" db="EMBL/GenBank/DDBJ databases">
        <title>Complete genome sequence of Paenibacillus donghaensis KCTC 13049T isolated from East Sea sediment, South Korea.</title>
        <authorList>
            <person name="Jung B.K."/>
            <person name="Hong S.-J."/>
            <person name="Shin J.-H."/>
        </authorList>
    </citation>
    <scope>NUCLEOTIDE SEQUENCE [LARGE SCALE GENOMIC DNA]</scope>
    <source>
        <strain evidence="2 3">KCTC 13049</strain>
    </source>
</reference>
<gene>
    <name evidence="2" type="ORF">B9T62_28235</name>
</gene>
<dbReference type="Pfam" id="PF10983">
    <property type="entry name" value="DUF2793"/>
    <property type="match status" value="1"/>
</dbReference>
<evidence type="ECO:0000313" key="2">
    <source>
        <dbReference type="EMBL" id="ASA24310.1"/>
    </source>
</evidence>
<dbReference type="Proteomes" id="UP000249890">
    <property type="component" value="Chromosome"/>
</dbReference>
<accession>A0A2Z2KLI7</accession>
<dbReference type="RefSeq" id="WP_087918294.1">
    <property type="nucleotide sequence ID" value="NZ_CP021780.1"/>
</dbReference>
<name>A0A2Z2KLI7_9BACL</name>
<dbReference type="Pfam" id="PF18454">
    <property type="entry name" value="Mtd_N"/>
    <property type="match status" value="1"/>
</dbReference>
<organism evidence="2 3">
    <name type="scientific">Paenibacillus donghaensis</name>
    <dbReference type="NCBI Taxonomy" id="414771"/>
    <lineage>
        <taxon>Bacteria</taxon>
        <taxon>Bacillati</taxon>
        <taxon>Bacillota</taxon>
        <taxon>Bacilli</taxon>
        <taxon>Bacillales</taxon>
        <taxon>Paenibacillaceae</taxon>
        <taxon>Paenibacillus</taxon>
    </lineage>
</organism>
<dbReference type="OrthoDB" id="564699at2"/>
<evidence type="ECO:0000313" key="3">
    <source>
        <dbReference type="Proteomes" id="UP000249890"/>
    </source>
</evidence>
<dbReference type="EMBL" id="CP021780">
    <property type="protein sequence ID" value="ASA24310.1"/>
    <property type="molecule type" value="Genomic_DNA"/>
</dbReference>
<sequence>MAQTIQMKRGTKAELTTYGALKAGELGFCTDTKEVYIGDGTANSLVGRALSGPEASRPAAGAAGRLYYVTTGTNAGYLYFDDASGWRRVNAQKLSDLTGSVDDIADGSTYAKVLKADISAGHVNKVSDGTNVKTAAEIRTHLEDASKHRTINDAGAAITDLWSAQKIRNEIELAKHNIEPQASVKDQNLAAPLASPVEGDRYIIPALATGAWSGKTGQIAEYQSSAWVFYAPAVGWTAYVDDEQKIYSWNGSAWVRTGGALQTITAGNGLTGGGQADSVTLHIGTGYGIGVSADAIAVTAGKGISVDAAGVAANIDGSSIVYDAANGNKLTVASIDGGTF</sequence>